<proteinExistence type="predicted"/>
<dbReference type="AlphaFoldDB" id="A0A9W8AC22"/>
<accession>A0A9W8AC22</accession>
<dbReference type="Proteomes" id="UP001150569">
    <property type="component" value="Unassembled WGS sequence"/>
</dbReference>
<keyword evidence="2" id="KW-1185">Reference proteome</keyword>
<dbReference type="EMBL" id="JANBPT010000110">
    <property type="protein sequence ID" value="KAJ1927603.1"/>
    <property type="molecule type" value="Genomic_DNA"/>
</dbReference>
<evidence type="ECO:0000313" key="1">
    <source>
        <dbReference type="EMBL" id="KAJ1927603.1"/>
    </source>
</evidence>
<evidence type="ECO:0000313" key="2">
    <source>
        <dbReference type="Proteomes" id="UP001150569"/>
    </source>
</evidence>
<gene>
    <name evidence="1" type="ORF">IWQ60_002782</name>
</gene>
<comment type="caution">
    <text evidence="1">The sequence shown here is derived from an EMBL/GenBank/DDBJ whole genome shotgun (WGS) entry which is preliminary data.</text>
</comment>
<organism evidence="1 2">
    <name type="scientific">Tieghemiomyces parasiticus</name>
    <dbReference type="NCBI Taxonomy" id="78921"/>
    <lineage>
        <taxon>Eukaryota</taxon>
        <taxon>Fungi</taxon>
        <taxon>Fungi incertae sedis</taxon>
        <taxon>Zoopagomycota</taxon>
        <taxon>Kickxellomycotina</taxon>
        <taxon>Dimargaritomycetes</taxon>
        <taxon>Dimargaritales</taxon>
        <taxon>Dimargaritaceae</taxon>
        <taxon>Tieghemiomyces</taxon>
    </lineage>
</organism>
<sequence length="92" mass="9948">MAKPALPSTHPSSLSGPAATVKIELPIEKPEFTAALANTSNWNSMLLAARQKRGPCFDPATGMYHFPRNSTLYYSVTDPVRWRPGSNGEGTS</sequence>
<name>A0A9W8AC22_9FUNG</name>
<dbReference type="OrthoDB" id="5550090at2759"/>
<protein>
    <submittedName>
        <fullName evidence="1">Uncharacterized protein</fullName>
    </submittedName>
</protein>
<reference evidence="1" key="1">
    <citation type="submission" date="2022-07" db="EMBL/GenBank/DDBJ databases">
        <title>Phylogenomic reconstructions and comparative analyses of Kickxellomycotina fungi.</title>
        <authorList>
            <person name="Reynolds N.K."/>
            <person name="Stajich J.E."/>
            <person name="Barry K."/>
            <person name="Grigoriev I.V."/>
            <person name="Crous P."/>
            <person name="Smith M.E."/>
        </authorList>
    </citation>
    <scope>NUCLEOTIDE SEQUENCE</scope>
    <source>
        <strain evidence="1">RSA 861</strain>
    </source>
</reference>